<protein>
    <recommendedName>
        <fullName evidence="8">RpiR family transcriptional regulator</fullName>
    </recommendedName>
</protein>
<dbReference type="GO" id="GO:0097367">
    <property type="term" value="F:carbohydrate derivative binding"/>
    <property type="evidence" value="ECO:0007669"/>
    <property type="project" value="InterPro"/>
</dbReference>
<keyword evidence="7" id="KW-1185">Reference proteome</keyword>
<evidence type="ECO:0008006" key="8">
    <source>
        <dbReference type="Google" id="ProtNLM"/>
    </source>
</evidence>
<dbReference type="Gene3D" id="3.40.50.10490">
    <property type="entry name" value="Glucose-6-phosphate isomerase like protein, domain 1"/>
    <property type="match status" value="1"/>
</dbReference>
<dbReference type="PROSITE" id="PS51464">
    <property type="entry name" value="SIS"/>
    <property type="match status" value="1"/>
</dbReference>
<feature type="domain" description="SIS" evidence="5">
    <location>
        <begin position="122"/>
        <end position="263"/>
    </location>
</feature>
<keyword evidence="3" id="KW-0804">Transcription</keyword>
<dbReference type="PANTHER" id="PTHR30514:SF10">
    <property type="entry name" value="MURR_RPIR FAMILY TRANSCRIPTIONAL REGULATOR"/>
    <property type="match status" value="1"/>
</dbReference>
<dbReference type="EMBL" id="JXKM01000014">
    <property type="protein sequence ID" value="OJG34351.1"/>
    <property type="molecule type" value="Genomic_DNA"/>
</dbReference>
<dbReference type="SUPFAM" id="SSF46689">
    <property type="entry name" value="Homeodomain-like"/>
    <property type="match status" value="1"/>
</dbReference>
<dbReference type="InterPro" id="IPR009057">
    <property type="entry name" value="Homeodomain-like_sf"/>
</dbReference>
<sequence>MSVLSHMKSMQREMSAAEKKIYGFIRENSEKASSMTANEIAEAAGTSAPTVVRFSKKMGYSSLTDLKIELSAETIQERNNNTYSDVDHDEPFHSLKNKLASNARFTIDETTALFNEKDFIEACKLLEEKEFCYVLGIGASNLAAMDIVQKWSRLGKNIISEPDYNTILPQLVLHEKEAVIWLVSNSGLTSELIALAETAKDLGIPIITLTQFGQNPLAKLSDVCLQTSRPTEATYRSAATDSILAQFITVDLLFYVYISRNKENAEKIYSTRAIVQEYRKKYF</sequence>
<dbReference type="InterPro" id="IPR001347">
    <property type="entry name" value="SIS_dom"/>
</dbReference>
<keyword evidence="2" id="KW-0238">DNA-binding</keyword>
<evidence type="ECO:0000256" key="3">
    <source>
        <dbReference type="ARBA" id="ARBA00023163"/>
    </source>
</evidence>
<evidence type="ECO:0000259" key="4">
    <source>
        <dbReference type="PROSITE" id="PS51071"/>
    </source>
</evidence>
<dbReference type="Pfam" id="PF01418">
    <property type="entry name" value="HTH_6"/>
    <property type="match status" value="1"/>
</dbReference>
<accession>A0A1L8SQR1</accession>
<dbReference type="InterPro" id="IPR047640">
    <property type="entry name" value="RpiR-like"/>
</dbReference>
<dbReference type="AlphaFoldDB" id="A0A1L8SQR1"/>
<dbReference type="InterPro" id="IPR046348">
    <property type="entry name" value="SIS_dom_sf"/>
</dbReference>
<keyword evidence="1" id="KW-0805">Transcription regulation</keyword>
<dbReference type="STRING" id="319970.RV00_GL000883"/>
<evidence type="ECO:0000313" key="7">
    <source>
        <dbReference type="Proteomes" id="UP000183700"/>
    </source>
</evidence>
<name>A0A1L8SQR1_9ENTE</name>
<dbReference type="RefSeq" id="WP_071863226.1">
    <property type="nucleotide sequence ID" value="NZ_JBHLVS010000027.1"/>
</dbReference>
<dbReference type="InterPro" id="IPR035472">
    <property type="entry name" value="RpiR-like_SIS"/>
</dbReference>
<dbReference type="PROSITE" id="PS51071">
    <property type="entry name" value="HTH_RPIR"/>
    <property type="match status" value="1"/>
</dbReference>
<dbReference type="PANTHER" id="PTHR30514">
    <property type="entry name" value="GLUCOKINASE"/>
    <property type="match status" value="1"/>
</dbReference>
<evidence type="ECO:0000313" key="6">
    <source>
        <dbReference type="EMBL" id="OJG34351.1"/>
    </source>
</evidence>
<comment type="caution">
    <text evidence="6">The sequence shown here is derived from an EMBL/GenBank/DDBJ whole genome shotgun (WGS) entry which is preliminary data.</text>
</comment>
<evidence type="ECO:0000256" key="1">
    <source>
        <dbReference type="ARBA" id="ARBA00023015"/>
    </source>
</evidence>
<organism evidence="6 7">
    <name type="scientific">Enterococcus devriesei</name>
    <dbReference type="NCBI Taxonomy" id="319970"/>
    <lineage>
        <taxon>Bacteria</taxon>
        <taxon>Bacillati</taxon>
        <taxon>Bacillota</taxon>
        <taxon>Bacilli</taxon>
        <taxon>Lactobacillales</taxon>
        <taxon>Enterococcaceae</taxon>
        <taxon>Enterococcus</taxon>
    </lineage>
</organism>
<dbReference type="Proteomes" id="UP000183700">
    <property type="component" value="Unassembled WGS sequence"/>
</dbReference>
<proteinExistence type="predicted"/>
<dbReference type="OrthoDB" id="370421at2"/>
<dbReference type="GO" id="GO:0003677">
    <property type="term" value="F:DNA binding"/>
    <property type="evidence" value="ECO:0007669"/>
    <property type="project" value="UniProtKB-KW"/>
</dbReference>
<dbReference type="SUPFAM" id="SSF53697">
    <property type="entry name" value="SIS domain"/>
    <property type="match status" value="1"/>
</dbReference>
<dbReference type="Gene3D" id="1.10.10.10">
    <property type="entry name" value="Winged helix-like DNA-binding domain superfamily/Winged helix DNA-binding domain"/>
    <property type="match status" value="1"/>
</dbReference>
<dbReference type="GO" id="GO:1901135">
    <property type="term" value="P:carbohydrate derivative metabolic process"/>
    <property type="evidence" value="ECO:0007669"/>
    <property type="project" value="InterPro"/>
</dbReference>
<evidence type="ECO:0000259" key="5">
    <source>
        <dbReference type="PROSITE" id="PS51464"/>
    </source>
</evidence>
<dbReference type="Pfam" id="PF01380">
    <property type="entry name" value="SIS"/>
    <property type="match status" value="1"/>
</dbReference>
<dbReference type="GO" id="GO:0003700">
    <property type="term" value="F:DNA-binding transcription factor activity"/>
    <property type="evidence" value="ECO:0007669"/>
    <property type="project" value="InterPro"/>
</dbReference>
<dbReference type="CDD" id="cd05013">
    <property type="entry name" value="SIS_RpiR"/>
    <property type="match status" value="1"/>
</dbReference>
<gene>
    <name evidence="6" type="ORF">RV00_GL000883</name>
</gene>
<evidence type="ECO:0000256" key="2">
    <source>
        <dbReference type="ARBA" id="ARBA00023125"/>
    </source>
</evidence>
<feature type="domain" description="HTH rpiR-type" evidence="4">
    <location>
        <begin position="1"/>
        <end position="77"/>
    </location>
</feature>
<dbReference type="InterPro" id="IPR000281">
    <property type="entry name" value="HTH_RpiR"/>
</dbReference>
<dbReference type="InterPro" id="IPR036388">
    <property type="entry name" value="WH-like_DNA-bd_sf"/>
</dbReference>
<reference evidence="6 7" key="1">
    <citation type="submission" date="2014-12" db="EMBL/GenBank/DDBJ databases">
        <title>Draft genome sequences of 29 type strains of Enterococci.</title>
        <authorList>
            <person name="Zhong Z."/>
            <person name="Sun Z."/>
            <person name="Liu W."/>
            <person name="Zhang W."/>
            <person name="Zhang H."/>
        </authorList>
    </citation>
    <scope>NUCLEOTIDE SEQUENCE [LARGE SCALE GENOMIC DNA]</scope>
    <source>
        <strain evidence="6 7">DSM 22802</strain>
    </source>
</reference>